<evidence type="ECO:0000259" key="2">
    <source>
        <dbReference type="Pfam" id="PF17479"/>
    </source>
</evidence>
<dbReference type="InterPro" id="IPR023158">
    <property type="entry name" value="YerB-like_sf"/>
</dbReference>
<dbReference type="Proteomes" id="UP000626244">
    <property type="component" value="Unassembled WGS sequence"/>
</dbReference>
<feature type="domain" description="DUF3048" evidence="1">
    <location>
        <begin position="57"/>
        <end position="196"/>
    </location>
</feature>
<evidence type="ECO:0000313" key="4">
    <source>
        <dbReference type="Proteomes" id="UP000626244"/>
    </source>
</evidence>
<evidence type="ECO:0000313" key="3">
    <source>
        <dbReference type="EMBL" id="GGI17217.1"/>
    </source>
</evidence>
<organism evidence="3 4">
    <name type="scientific">Gottfriedia solisilvae</name>
    <dbReference type="NCBI Taxonomy" id="1516104"/>
    <lineage>
        <taxon>Bacteria</taxon>
        <taxon>Bacillati</taxon>
        <taxon>Bacillota</taxon>
        <taxon>Bacilli</taxon>
        <taxon>Bacillales</taxon>
        <taxon>Bacillaceae</taxon>
        <taxon>Gottfriedia</taxon>
    </lineage>
</organism>
<gene>
    <name evidence="3" type="primary">yerB</name>
    <name evidence="3" type="ORF">GCM10007380_36840</name>
</gene>
<dbReference type="Pfam" id="PF17479">
    <property type="entry name" value="DUF3048_C"/>
    <property type="match status" value="1"/>
</dbReference>
<accession>A0A8J3AM47</accession>
<dbReference type="AlphaFoldDB" id="A0A8J3AM47"/>
<dbReference type="OrthoDB" id="9779102at2"/>
<keyword evidence="4" id="KW-1185">Reference proteome</keyword>
<reference evidence="4" key="1">
    <citation type="journal article" date="2019" name="Int. J. Syst. Evol. Microbiol.">
        <title>The Global Catalogue of Microorganisms (GCM) 10K type strain sequencing project: providing services to taxonomists for standard genome sequencing and annotation.</title>
        <authorList>
            <consortium name="The Broad Institute Genomics Platform"/>
            <consortium name="The Broad Institute Genome Sequencing Center for Infectious Disease"/>
            <person name="Wu L."/>
            <person name="Ma J."/>
        </authorList>
    </citation>
    <scope>NUCLEOTIDE SEQUENCE [LARGE SCALE GENOMIC DNA]</scope>
    <source>
        <strain evidence="4">CGMCC 1.14993</strain>
    </source>
</reference>
<dbReference type="Pfam" id="PF11258">
    <property type="entry name" value="DUF3048"/>
    <property type="match status" value="1"/>
</dbReference>
<dbReference type="SUPFAM" id="SSF159774">
    <property type="entry name" value="YerB-like"/>
    <property type="match status" value="1"/>
</dbReference>
<dbReference type="RefSeq" id="WP_088002295.1">
    <property type="nucleotide sequence ID" value="NZ_BMHB01000003.1"/>
</dbReference>
<protein>
    <submittedName>
        <fullName evidence="3">Putative lipoprotein YerB</fullName>
    </submittedName>
</protein>
<dbReference type="EMBL" id="BMHB01000003">
    <property type="protein sequence ID" value="GGI17217.1"/>
    <property type="molecule type" value="Genomic_DNA"/>
</dbReference>
<sequence length="346" mass="39077">MLKKTFCIIAISTLLFGCQHEGKSVKTVKNEGNKEEPKKEEVIDKEEIDTIFAPLNGLPISQASEQRPVAVMVNNFHLARPQSGLGKADLVYEVLAEGDITRFLAVFQSNIPVKIGPVRSARDYYIDLANGYHALFICHGNSPKAKEMMDAGLIDSLNGLIYDGTLFKRDPNRKAPHNSYILKEGIEKGVEKRNYSFTEKVTPLDFTQDPVAFDSSWNSVNEVFIKYSYNPDNNVTYKFTETNKHFQRYQDGVVAKDALDGKQLQIKNILIVESTHKFIDKYGRRSVDLKSGGKGYYLVDGKYKNIQWKNVDGRIIPFTLEGTEIEFSPGQTWINFVPSLSTVTIK</sequence>
<comment type="caution">
    <text evidence="3">The sequence shown here is derived from an EMBL/GenBank/DDBJ whole genome shotgun (WGS) entry which is preliminary data.</text>
</comment>
<evidence type="ECO:0000259" key="1">
    <source>
        <dbReference type="Pfam" id="PF11258"/>
    </source>
</evidence>
<keyword evidence="3" id="KW-0449">Lipoprotein</keyword>
<dbReference type="PROSITE" id="PS51257">
    <property type="entry name" value="PROKAR_LIPOPROTEIN"/>
    <property type="match status" value="1"/>
</dbReference>
<dbReference type="Gene3D" id="3.50.90.10">
    <property type="entry name" value="YerB-like"/>
    <property type="match status" value="1"/>
</dbReference>
<dbReference type="InterPro" id="IPR021416">
    <property type="entry name" value="DUF3048_N"/>
</dbReference>
<name>A0A8J3AM47_9BACI</name>
<proteinExistence type="predicted"/>
<feature type="domain" description="DUF3048" evidence="2">
    <location>
        <begin position="226"/>
        <end position="334"/>
    </location>
</feature>
<dbReference type="InterPro" id="IPR035328">
    <property type="entry name" value="DUF3048_C"/>
</dbReference>